<gene>
    <name evidence="1" type="ORF">TELCIR_22916</name>
</gene>
<protein>
    <submittedName>
        <fullName evidence="1">Uncharacterized protein</fullName>
    </submittedName>
</protein>
<sequence length="88" mass="10457">MAYKKIVQSVDASQKYGKVDHMENFGAELRAVNRQLINIFNIMLNSRLCILFWFHRYLHFVIKNMEEDDDKDSHSNVLSFKEMAEKSE</sequence>
<keyword evidence="2" id="KW-1185">Reference proteome</keyword>
<accession>A0A2G9TCK6</accession>
<dbReference type="EMBL" id="KZ384620">
    <property type="protein sequence ID" value="PIO55696.1"/>
    <property type="molecule type" value="Genomic_DNA"/>
</dbReference>
<reference evidence="1 2" key="1">
    <citation type="submission" date="2015-09" db="EMBL/GenBank/DDBJ databases">
        <title>Draft genome of the parasitic nematode Teladorsagia circumcincta isolate WARC Sus (inbred).</title>
        <authorList>
            <person name="Mitreva M."/>
        </authorList>
    </citation>
    <scope>NUCLEOTIDE SEQUENCE [LARGE SCALE GENOMIC DNA]</scope>
    <source>
        <strain evidence="1 2">S</strain>
    </source>
</reference>
<dbReference type="AlphaFoldDB" id="A0A2G9TCK6"/>
<name>A0A2G9TCK6_TELCI</name>
<organism evidence="1 2">
    <name type="scientific">Teladorsagia circumcincta</name>
    <name type="common">Brown stomach worm</name>
    <name type="synonym">Ostertagia circumcincta</name>
    <dbReference type="NCBI Taxonomy" id="45464"/>
    <lineage>
        <taxon>Eukaryota</taxon>
        <taxon>Metazoa</taxon>
        <taxon>Ecdysozoa</taxon>
        <taxon>Nematoda</taxon>
        <taxon>Chromadorea</taxon>
        <taxon>Rhabditida</taxon>
        <taxon>Rhabditina</taxon>
        <taxon>Rhabditomorpha</taxon>
        <taxon>Strongyloidea</taxon>
        <taxon>Trichostrongylidae</taxon>
        <taxon>Teladorsagia</taxon>
    </lineage>
</organism>
<dbReference type="OrthoDB" id="19981at2759"/>
<evidence type="ECO:0000313" key="1">
    <source>
        <dbReference type="EMBL" id="PIO55696.1"/>
    </source>
</evidence>
<dbReference type="Proteomes" id="UP000230423">
    <property type="component" value="Unassembled WGS sequence"/>
</dbReference>
<proteinExistence type="predicted"/>
<evidence type="ECO:0000313" key="2">
    <source>
        <dbReference type="Proteomes" id="UP000230423"/>
    </source>
</evidence>